<dbReference type="RefSeq" id="WP_097531134.1">
    <property type="nucleotide sequence ID" value="NZ_NSLJ01000011.1"/>
</dbReference>
<accession>A0A2A6E7U1</accession>
<sequence length="616" mass="71676">MNYKNPFAIRASERIETDERFLELFSVEPLSYLEDNHAEDSLWGTLTYILSSPGAGKTTLLRLFSPSVLQRVTAKSHNVIFKKLVKLGVKDIYEQIQKCGVYLLMGRDYEFLEDDELFGRREQRRYFLSLLNARIVLATLKTCMTLAGIKYTALQDIIYTPEEPVKQFGELKESYTGKELLDWATRQERKVCEFLDSFVVPADGIDGNDELFALDAMKAEWFSYKGKPLCDDFIFQIDDAHKLTERQKRIIRSEVAERRIHATLWIAERLETLSTEDILSDNNIQGRDYQVVKLEMLSQRLFNQMAKGVASMRSKVSYDGVDLFTYLSEISTENYNAAYNEASKRYFAQLEKLASYPNYETCIKAISQEDPYDRAMHARAMLIYASREDSAPRLFEYDYQEMMGILSKDYNDYAEELLPGEIGKLPQYYGQQTLIDLSSGNIEQFLSIASKMYEMLLSKKIMDTARYDLTPEDQDKIVSDYCKSHLEDIKQLKRGNRIYAFLMHLIEYCREQTFSPSYSYRTVSGFAVKEENTGQYGQDGFWFQDSANEELAVLLKDCMANNLLYKVPRTQGKKNQNWAVFYLNEWLCAYAHLPLRRGGWRKLSLYRLNQWAHSAK</sequence>
<name>A0A2A6E7U1_TANFO</name>
<evidence type="ECO:0000313" key="2">
    <source>
        <dbReference type="Proteomes" id="UP000219259"/>
    </source>
</evidence>
<comment type="caution">
    <text evidence="1">The sequence shown here is derived from an EMBL/GenBank/DDBJ whole genome shotgun (WGS) entry which is preliminary data.</text>
</comment>
<proteinExistence type="predicted"/>
<dbReference type="Proteomes" id="UP000219259">
    <property type="component" value="Unassembled WGS sequence"/>
</dbReference>
<reference evidence="1 2" key="1">
    <citation type="submission" date="2017-09" db="EMBL/GenBank/DDBJ databases">
        <title>Phase variable restriction modification systems are present in the genome sequences of periodontal pathogens Prevotella intermedia, Tannerella forsythia and Porphyromonas gingivalis.</title>
        <authorList>
            <person name="Haigh R.D."/>
            <person name="Crawford L."/>
            <person name="Ralph J."/>
            <person name="Wanford J."/>
            <person name="Vartoukian S.R."/>
            <person name="Hijazib K."/>
            <person name="Wade W."/>
            <person name="Oggioni M.R."/>
        </authorList>
    </citation>
    <scope>NUCLEOTIDE SEQUENCE [LARGE SCALE GENOMIC DNA]</scope>
    <source>
        <strain evidence="1 2">WW11663</strain>
    </source>
</reference>
<organism evidence="1 2">
    <name type="scientific">Tannerella forsythia</name>
    <name type="common">Bacteroides forsythus</name>
    <dbReference type="NCBI Taxonomy" id="28112"/>
    <lineage>
        <taxon>Bacteria</taxon>
        <taxon>Pseudomonadati</taxon>
        <taxon>Bacteroidota</taxon>
        <taxon>Bacteroidia</taxon>
        <taxon>Bacteroidales</taxon>
        <taxon>Tannerellaceae</taxon>
        <taxon>Tannerella</taxon>
    </lineage>
</organism>
<evidence type="ECO:0000313" key="1">
    <source>
        <dbReference type="EMBL" id="PDP44027.1"/>
    </source>
</evidence>
<protein>
    <submittedName>
        <fullName evidence="1">Uncharacterized protein</fullName>
    </submittedName>
</protein>
<gene>
    <name evidence="1" type="ORF">CLI86_05805</name>
</gene>
<dbReference type="AlphaFoldDB" id="A0A2A6E7U1"/>
<dbReference type="EMBL" id="NSLJ01000011">
    <property type="protein sequence ID" value="PDP44027.1"/>
    <property type="molecule type" value="Genomic_DNA"/>
</dbReference>
<dbReference type="InterPro" id="IPR056955">
    <property type="entry name" value="ORC-CDC6-like"/>
</dbReference>
<dbReference type="Pfam" id="PF24389">
    <property type="entry name" value="ORC-CDC6-like"/>
    <property type="match status" value="1"/>
</dbReference>